<organism evidence="2 3">
    <name type="scientific">Eimeria necatrix</name>
    <dbReference type="NCBI Taxonomy" id="51315"/>
    <lineage>
        <taxon>Eukaryota</taxon>
        <taxon>Sar</taxon>
        <taxon>Alveolata</taxon>
        <taxon>Apicomplexa</taxon>
        <taxon>Conoidasida</taxon>
        <taxon>Coccidia</taxon>
        <taxon>Eucoccidiorida</taxon>
        <taxon>Eimeriorina</taxon>
        <taxon>Eimeriidae</taxon>
        <taxon>Eimeria</taxon>
    </lineage>
</organism>
<evidence type="ECO:0000313" key="2">
    <source>
        <dbReference type="EMBL" id="CDJ69377.1"/>
    </source>
</evidence>
<proteinExistence type="predicted"/>
<reference evidence="2" key="2">
    <citation type="submission" date="2013-10" db="EMBL/GenBank/DDBJ databases">
        <authorList>
            <person name="Aslett M."/>
        </authorList>
    </citation>
    <scope>NUCLEOTIDE SEQUENCE [LARGE SCALE GENOMIC DNA]</scope>
    <source>
        <strain evidence="2">Houghton</strain>
    </source>
</reference>
<dbReference type="EMBL" id="HG725707">
    <property type="protein sequence ID" value="CDJ69377.1"/>
    <property type="molecule type" value="Genomic_DNA"/>
</dbReference>
<dbReference type="GeneID" id="25476944"/>
<protein>
    <submittedName>
        <fullName evidence="2">Uncharacterized protein</fullName>
    </submittedName>
</protein>
<name>U6MYQ3_9EIME</name>
<evidence type="ECO:0000313" key="3">
    <source>
        <dbReference type="Proteomes" id="UP000030754"/>
    </source>
</evidence>
<gene>
    <name evidence="2" type="ORF">ENH_00068110</name>
</gene>
<sequence>MCLYRKVETTGSHNCCLLSSEEPSTRIPMNANSAVKAASSCNNCPLTPKQQWEILESYYICPDGPRGTGEGLGAAVALAGAPHIPDTSSMPLLSMKYPELCCKDIRISSTLSGEQSTLSRRPVSGVGPRCSSNTPPRRIICPRTA</sequence>
<keyword evidence="3" id="KW-1185">Reference proteome</keyword>
<evidence type="ECO:0000256" key="1">
    <source>
        <dbReference type="SAM" id="MobiDB-lite"/>
    </source>
</evidence>
<dbReference type="Proteomes" id="UP000030754">
    <property type="component" value="Unassembled WGS sequence"/>
</dbReference>
<dbReference type="VEuPathDB" id="ToxoDB:ENH_00068110"/>
<reference evidence="2" key="1">
    <citation type="submission" date="2013-10" db="EMBL/GenBank/DDBJ databases">
        <title>Genomic analysis of the causative agents of coccidiosis in chickens.</title>
        <authorList>
            <person name="Reid A.J."/>
            <person name="Blake D."/>
            <person name="Billington K."/>
            <person name="Browne H."/>
            <person name="Dunn M."/>
            <person name="Hung S."/>
            <person name="Kawahara F."/>
            <person name="Miranda-Saavedra D."/>
            <person name="Mourier T."/>
            <person name="Nagra H."/>
            <person name="Otto T.D."/>
            <person name="Rawlings N."/>
            <person name="Sanchez A."/>
            <person name="Sanders M."/>
            <person name="Subramaniam C."/>
            <person name="Tay Y."/>
            <person name="Dear P."/>
            <person name="Doerig C."/>
            <person name="Gruber A."/>
            <person name="Parkinson J."/>
            <person name="Shirley M."/>
            <person name="Wan K.L."/>
            <person name="Berriman M."/>
            <person name="Tomley F."/>
            <person name="Pain A."/>
        </authorList>
    </citation>
    <scope>NUCLEOTIDE SEQUENCE [LARGE SCALE GENOMIC DNA]</scope>
    <source>
        <strain evidence="2">Houghton</strain>
    </source>
</reference>
<feature type="region of interest" description="Disordered" evidence="1">
    <location>
        <begin position="113"/>
        <end position="135"/>
    </location>
</feature>
<accession>U6MYQ3</accession>
<dbReference type="AlphaFoldDB" id="U6MYQ3"/>
<dbReference type="RefSeq" id="XP_013437844.1">
    <property type="nucleotide sequence ID" value="XM_013582390.1"/>
</dbReference>